<feature type="non-terminal residue" evidence="1">
    <location>
        <position position="208"/>
    </location>
</feature>
<evidence type="ECO:0000313" key="1">
    <source>
        <dbReference type="EMBL" id="SVC97388.1"/>
    </source>
</evidence>
<protein>
    <submittedName>
        <fullName evidence="1">Uncharacterized protein</fullName>
    </submittedName>
</protein>
<proteinExistence type="predicted"/>
<accession>A0A382RK80</accession>
<gene>
    <name evidence="1" type="ORF">METZ01_LOCUS350242</name>
</gene>
<dbReference type="AlphaFoldDB" id="A0A382RK80"/>
<reference evidence="1" key="1">
    <citation type="submission" date="2018-05" db="EMBL/GenBank/DDBJ databases">
        <authorList>
            <person name="Lanie J.A."/>
            <person name="Ng W.-L."/>
            <person name="Kazmierczak K.M."/>
            <person name="Andrzejewski T.M."/>
            <person name="Davidsen T.M."/>
            <person name="Wayne K.J."/>
            <person name="Tettelin H."/>
            <person name="Glass J.I."/>
            <person name="Rusch D."/>
            <person name="Podicherti R."/>
            <person name="Tsui H.-C.T."/>
            <person name="Winkler M.E."/>
        </authorList>
    </citation>
    <scope>NUCLEOTIDE SEQUENCE</scope>
</reference>
<dbReference type="EMBL" id="UINC01121908">
    <property type="protein sequence ID" value="SVC97388.1"/>
    <property type="molecule type" value="Genomic_DNA"/>
</dbReference>
<name>A0A382RK80_9ZZZZ</name>
<organism evidence="1">
    <name type="scientific">marine metagenome</name>
    <dbReference type="NCBI Taxonomy" id="408172"/>
    <lineage>
        <taxon>unclassified sequences</taxon>
        <taxon>metagenomes</taxon>
        <taxon>ecological metagenomes</taxon>
    </lineage>
</organism>
<sequence>MARPKKNTVDYFPHDCHPNKELEIFINKHGNEGYAFYYRLFELLGVTPDHRYDCNKSVNYQYLLTKTGVKEDSFEQLMISLVDLDIVDKELWKDKIIWVQSFVDSIAEVYARRTTDLPSIDSFCVENPGFRSRNPQSKLNYKEESVVKNSPHTNIPNWVAEIGKQYPRVDVNRSFLRYKTYCSEKGRPVNEDGFLLWVITDDEKDMNL</sequence>